<dbReference type="Proteomes" id="UP000278085">
    <property type="component" value="Unassembled WGS sequence"/>
</dbReference>
<gene>
    <name evidence="6" type="ORF">EJB06_21455</name>
</gene>
<dbReference type="PRINTS" id="PR00455">
    <property type="entry name" value="HTHTETR"/>
</dbReference>
<evidence type="ECO:0000256" key="2">
    <source>
        <dbReference type="ARBA" id="ARBA00023125"/>
    </source>
</evidence>
<reference evidence="6 7" key="1">
    <citation type="submission" date="2018-12" db="EMBL/GenBank/DDBJ databases">
        <authorList>
            <person name="Yang E."/>
        </authorList>
    </citation>
    <scope>NUCLEOTIDE SEQUENCE [LARGE SCALE GENOMIC DNA]</scope>
    <source>
        <strain evidence="6 7">SOD</strain>
    </source>
</reference>
<dbReference type="PROSITE" id="PS50977">
    <property type="entry name" value="HTH_TETR_2"/>
    <property type="match status" value="1"/>
</dbReference>
<sequence length="181" mass="19684">MVDAAQRLIQQYGYNGFSYDDIAREIDIRKPSIHHHFRTKADLVQTIVQRYADRFATLLREIDAGGGDAPARLARYGALFAATYRQDRRLCVCGILGAEAAAMSPEVALDVRAFFQLNLAWLASTIREGEQAGLLRVRGSAEEQAYGLLSALEGAMMVGRGCGSDHSPANAGATYVSNMLA</sequence>
<evidence type="ECO:0000256" key="1">
    <source>
        <dbReference type="ARBA" id="ARBA00023015"/>
    </source>
</evidence>
<dbReference type="PANTHER" id="PTHR47506">
    <property type="entry name" value="TRANSCRIPTIONAL REGULATORY PROTEIN"/>
    <property type="match status" value="1"/>
</dbReference>
<keyword evidence="3" id="KW-0804">Transcription</keyword>
<dbReference type="Pfam" id="PF00440">
    <property type="entry name" value="TetR_N"/>
    <property type="match status" value="1"/>
</dbReference>
<dbReference type="SUPFAM" id="SSF48498">
    <property type="entry name" value="Tetracyclin repressor-like, C-terminal domain"/>
    <property type="match status" value="1"/>
</dbReference>
<proteinExistence type="predicted"/>
<dbReference type="AlphaFoldDB" id="A0A430HHR3"/>
<comment type="caution">
    <text evidence="6">The sequence shown here is derived from an EMBL/GenBank/DDBJ whole genome shotgun (WGS) entry which is preliminary data.</text>
</comment>
<evidence type="ECO:0000259" key="5">
    <source>
        <dbReference type="PROSITE" id="PS50977"/>
    </source>
</evidence>
<evidence type="ECO:0000313" key="7">
    <source>
        <dbReference type="Proteomes" id="UP000278085"/>
    </source>
</evidence>
<accession>A0A430HHR3</accession>
<feature type="DNA-binding region" description="H-T-H motif" evidence="4">
    <location>
        <begin position="18"/>
        <end position="37"/>
    </location>
</feature>
<dbReference type="PANTHER" id="PTHR47506:SF1">
    <property type="entry name" value="HTH-TYPE TRANSCRIPTIONAL REGULATOR YJDC"/>
    <property type="match status" value="1"/>
</dbReference>
<dbReference type="OrthoDB" id="5293507at2"/>
<keyword evidence="2 4" id="KW-0238">DNA-binding</keyword>
<evidence type="ECO:0000256" key="4">
    <source>
        <dbReference type="PROSITE-ProRule" id="PRU00335"/>
    </source>
</evidence>
<keyword evidence="1" id="KW-0805">Transcription regulation</keyword>
<evidence type="ECO:0000313" key="6">
    <source>
        <dbReference type="EMBL" id="RSZ57042.1"/>
    </source>
</evidence>
<dbReference type="InterPro" id="IPR001647">
    <property type="entry name" value="HTH_TetR"/>
</dbReference>
<dbReference type="EMBL" id="RXLQ01000012">
    <property type="protein sequence ID" value="RSZ57042.1"/>
    <property type="molecule type" value="Genomic_DNA"/>
</dbReference>
<keyword evidence="7" id="KW-1185">Reference proteome</keyword>
<organism evidence="6 7">
    <name type="scientific">Massilia atriviolacea</name>
    <dbReference type="NCBI Taxonomy" id="2495579"/>
    <lineage>
        <taxon>Bacteria</taxon>
        <taxon>Pseudomonadati</taxon>
        <taxon>Pseudomonadota</taxon>
        <taxon>Betaproteobacteria</taxon>
        <taxon>Burkholderiales</taxon>
        <taxon>Oxalobacteraceae</taxon>
        <taxon>Telluria group</taxon>
        <taxon>Massilia</taxon>
    </lineage>
</organism>
<evidence type="ECO:0000256" key="3">
    <source>
        <dbReference type="ARBA" id="ARBA00023163"/>
    </source>
</evidence>
<protein>
    <submittedName>
        <fullName evidence="6">TetR/AcrR family transcriptional regulator</fullName>
    </submittedName>
</protein>
<dbReference type="InterPro" id="IPR009057">
    <property type="entry name" value="Homeodomain-like_sf"/>
</dbReference>
<name>A0A430HHR3_9BURK</name>
<dbReference type="Gene3D" id="1.10.357.10">
    <property type="entry name" value="Tetracycline Repressor, domain 2"/>
    <property type="match status" value="1"/>
</dbReference>
<dbReference type="GO" id="GO:0003677">
    <property type="term" value="F:DNA binding"/>
    <property type="evidence" value="ECO:0007669"/>
    <property type="project" value="UniProtKB-UniRule"/>
</dbReference>
<dbReference type="SUPFAM" id="SSF46689">
    <property type="entry name" value="Homeodomain-like"/>
    <property type="match status" value="1"/>
</dbReference>
<feature type="domain" description="HTH tetR-type" evidence="5">
    <location>
        <begin position="1"/>
        <end position="55"/>
    </location>
</feature>
<dbReference type="InterPro" id="IPR036271">
    <property type="entry name" value="Tet_transcr_reg_TetR-rel_C_sf"/>
</dbReference>